<comment type="caution">
    <text evidence="5">The sequence shown here is derived from an EMBL/GenBank/DDBJ whole genome shotgun (WGS) entry which is preliminary data.</text>
</comment>
<sequence length="467" mass="51827">MEKEATKLSFSFSSSKPSSRPPASKLGRPPTNDGGSKPQFVTIFDSSAVPNPDDSKLVIAPIPNAYSNPALKRMKNLLPLPTADDDPSADTTTRFVLDTSTGDAPAGSIPYGLTLRSTDESRSHQEEGGGSGRGRSRAQDEDFRRYREDVKDRPEEQSMEAFEQVKVEDFAAAVLAGYGWNQGQVIGRNKNLADTNVFEYKRKGGSEGLGYNPSTGDPKKRRGSWVVEGSKEKAREKEKVLRVISGRYMGSKGIVLKNFENFELVLKLQRSGEEVKLSHDMVAELGSAEEEKFLKKLKKSEDEYKSGKKENRKREERRSMETRREDKSNIVQQSTMSTDRNGVPKVQWLTSYIRVRIISKDFMGGKLYLQKGKVIDVVGPTTCDISMDGSQELVQCVDQDILETALPKLGGSVLVLYGKHKGIFGNLVERNAEKETGVISEAGSHEFIKVKLDEIAEYLGDPSYLGY</sequence>
<gene>
    <name evidence="5" type="ORF">ZIOFF_045487</name>
</gene>
<evidence type="ECO:0000313" key="6">
    <source>
        <dbReference type="Proteomes" id="UP000734854"/>
    </source>
</evidence>
<comment type="subcellular location">
    <subcellularLocation>
        <location evidence="1">Nucleus</location>
    </subcellularLocation>
</comment>
<evidence type="ECO:0000259" key="4">
    <source>
        <dbReference type="SMART" id="SM00739"/>
    </source>
</evidence>
<dbReference type="OrthoDB" id="5577072at2759"/>
<feature type="region of interest" description="Disordered" evidence="3">
    <location>
        <begin position="1"/>
        <end position="55"/>
    </location>
</feature>
<feature type="domain" description="KOW" evidence="4">
    <location>
        <begin position="406"/>
        <end position="433"/>
    </location>
</feature>
<accession>A0A8J5G0I8</accession>
<feature type="domain" description="KOW" evidence="4">
    <location>
        <begin position="234"/>
        <end position="261"/>
    </location>
</feature>
<dbReference type="GO" id="GO:0000398">
    <property type="term" value="P:mRNA splicing, via spliceosome"/>
    <property type="evidence" value="ECO:0007669"/>
    <property type="project" value="InterPro"/>
</dbReference>
<keyword evidence="2" id="KW-0539">Nucleus</keyword>
<evidence type="ECO:0000256" key="2">
    <source>
        <dbReference type="ARBA" id="ARBA00023242"/>
    </source>
</evidence>
<feature type="region of interest" description="Disordered" evidence="3">
    <location>
        <begin position="205"/>
        <end position="229"/>
    </location>
</feature>
<dbReference type="PANTHER" id="PTHR15818:SF2">
    <property type="entry name" value="G-PATCH DOMAIN AND KOW MOTIFS-CONTAINING PROTEIN"/>
    <property type="match status" value="1"/>
</dbReference>
<reference evidence="5 6" key="1">
    <citation type="submission" date="2020-08" db="EMBL/GenBank/DDBJ databases">
        <title>Plant Genome Project.</title>
        <authorList>
            <person name="Zhang R.-G."/>
        </authorList>
    </citation>
    <scope>NUCLEOTIDE SEQUENCE [LARGE SCALE GENOMIC DNA]</scope>
    <source>
        <tissue evidence="5">Rhizome</tissue>
    </source>
</reference>
<dbReference type="InterPro" id="IPR026822">
    <property type="entry name" value="Spp2/MOS2_G-patch"/>
</dbReference>
<dbReference type="GO" id="GO:0005681">
    <property type="term" value="C:spliceosomal complex"/>
    <property type="evidence" value="ECO:0007669"/>
    <property type="project" value="TreeGrafter"/>
</dbReference>
<organism evidence="5 6">
    <name type="scientific">Zingiber officinale</name>
    <name type="common">Ginger</name>
    <name type="synonym">Amomum zingiber</name>
    <dbReference type="NCBI Taxonomy" id="94328"/>
    <lineage>
        <taxon>Eukaryota</taxon>
        <taxon>Viridiplantae</taxon>
        <taxon>Streptophyta</taxon>
        <taxon>Embryophyta</taxon>
        <taxon>Tracheophyta</taxon>
        <taxon>Spermatophyta</taxon>
        <taxon>Magnoliopsida</taxon>
        <taxon>Liliopsida</taxon>
        <taxon>Zingiberales</taxon>
        <taxon>Zingiberaceae</taxon>
        <taxon>Zingiber</taxon>
    </lineage>
</organism>
<dbReference type="SMART" id="SM00739">
    <property type="entry name" value="KOW"/>
    <property type="match status" value="2"/>
</dbReference>
<keyword evidence="6" id="KW-1185">Reference proteome</keyword>
<feature type="compositionally biased region" description="Basic and acidic residues" evidence="3">
    <location>
        <begin position="137"/>
        <end position="156"/>
    </location>
</feature>
<feature type="compositionally biased region" description="Basic and acidic residues" evidence="3">
    <location>
        <begin position="117"/>
        <end position="127"/>
    </location>
</feature>
<feature type="region of interest" description="Disordered" evidence="3">
    <location>
        <begin position="304"/>
        <end position="337"/>
    </location>
</feature>
<protein>
    <recommendedName>
        <fullName evidence="4">KOW domain-containing protein</fullName>
    </recommendedName>
</protein>
<evidence type="ECO:0000256" key="3">
    <source>
        <dbReference type="SAM" id="MobiDB-lite"/>
    </source>
</evidence>
<feature type="region of interest" description="Disordered" evidence="3">
    <location>
        <begin position="77"/>
        <end position="158"/>
    </location>
</feature>
<evidence type="ECO:0000256" key="1">
    <source>
        <dbReference type="ARBA" id="ARBA00004123"/>
    </source>
</evidence>
<evidence type="ECO:0000313" key="5">
    <source>
        <dbReference type="EMBL" id="KAG6497586.1"/>
    </source>
</evidence>
<dbReference type="Proteomes" id="UP000734854">
    <property type="component" value="Unassembled WGS sequence"/>
</dbReference>
<feature type="compositionally biased region" description="Basic and acidic residues" evidence="3">
    <location>
        <begin position="304"/>
        <end position="328"/>
    </location>
</feature>
<dbReference type="Pfam" id="PF12656">
    <property type="entry name" value="G-patch_2"/>
    <property type="match status" value="1"/>
</dbReference>
<name>A0A8J5G0I8_ZINOF</name>
<dbReference type="InterPro" id="IPR045166">
    <property type="entry name" value="Spp2-like"/>
</dbReference>
<dbReference type="InterPro" id="IPR005824">
    <property type="entry name" value="KOW"/>
</dbReference>
<dbReference type="EMBL" id="JACMSC010000012">
    <property type="protein sequence ID" value="KAG6497586.1"/>
    <property type="molecule type" value="Genomic_DNA"/>
</dbReference>
<feature type="compositionally biased region" description="Low complexity" evidence="3">
    <location>
        <begin position="7"/>
        <end position="26"/>
    </location>
</feature>
<proteinExistence type="predicted"/>
<dbReference type="AlphaFoldDB" id="A0A8J5G0I8"/>
<dbReference type="PANTHER" id="PTHR15818">
    <property type="entry name" value="G PATCH AND KOW-CONTAINING"/>
    <property type="match status" value="1"/>
</dbReference>
<dbReference type="Pfam" id="PF25088">
    <property type="entry name" value="GPKOW_C"/>
    <property type="match status" value="1"/>
</dbReference>